<dbReference type="Proteomes" id="UP001054945">
    <property type="component" value="Unassembled WGS sequence"/>
</dbReference>
<reference evidence="1 2" key="1">
    <citation type="submission" date="2021-06" db="EMBL/GenBank/DDBJ databases">
        <title>Caerostris extrusa draft genome.</title>
        <authorList>
            <person name="Kono N."/>
            <person name="Arakawa K."/>
        </authorList>
    </citation>
    <scope>NUCLEOTIDE SEQUENCE [LARGE SCALE GENOMIC DNA]</scope>
</reference>
<protein>
    <submittedName>
        <fullName evidence="1">Uncharacterized protein</fullName>
    </submittedName>
</protein>
<evidence type="ECO:0000313" key="2">
    <source>
        <dbReference type="Proteomes" id="UP001054945"/>
    </source>
</evidence>
<organism evidence="1 2">
    <name type="scientific">Caerostris extrusa</name>
    <name type="common">Bark spider</name>
    <name type="synonym">Caerostris bankana</name>
    <dbReference type="NCBI Taxonomy" id="172846"/>
    <lineage>
        <taxon>Eukaryota</taxon>
        <taxon>Metazoa</taxon>
        <taxon>Ecdysozoa</taxon>
        <taxon>Arthropoda</taxon>
        <taxon>Chelicerata</taxon>
        <taxon>Arachnida</taxon>
        <taxon>Araneae</taxon>
        <taxon>Araneomorphae</taxon>
        <taxon>Entelegynae</taxon>
        <taxon>Araneoidea</taxon>
        <taxon>Araneidae</taxon>
        <taxon>Caerostris</taxon>
    </lineage>
</organism>
<accession>A0AAV4VG43</accession>
<sequence>MTGLTYSQQTNARATDGSVPTDGCVGIGGNIAHNKKGKRQFTDVWNAIVSIALVGDTSIEEVGKSTFSAASTEELYLLQNALFLDVYLQCRRAAEGSTKKSGSRKRKSSREFSFLCGGYVL</sequence>
<dbReference type="EMBL" id="BPLR01014476">
    <property type="protein sequence ID" value="GIY69013.1"/>
    <property type="molecule type" value="Genomic_DNA"/>
</dbReference>
<evidence type="ECO:0000313" key="1">
    <source>
        <dbReference type="EMBL" id="GIY69013.1"/>
    </source>
</evidence>
<proteinExistence type="predicted"/>
<dbReference type="AlphaFoldDB" id="A0AAV4VG43"/>
<comment type="caution">
    <text evidence="1">The sequence shown here is derived from an EMBL/GenBank/DDBJ whole genome shotgun (WGS) entry which is preliminary data.</text>
</comment>
<name>A0AAV4VG43_CAEEX</name>
<gene>
    <name evidence="1" type="ORF">CEXT_691921</name>
</gene>
<keyword evidence="2" id="KW-1185">Reference proteome</keyword>